<keyword evidence="4 7" id="KW-0460">Magnesium</keyword>
<feature type="binding site" evidence="6">
    <location>
        <position position="181"/>
    </location>
    <ligand>
        <name>substrate</name>
    </ligand>
</feature>
<dbReference type="SFLD" id="SFLDG01139">
    <property type="entry name" value="C2.A:_Pyridoxal_Phosphate_Phos"/>
    <property type="match status" value="1"/>
</dbReference>
<dbReference type="SFLD" id="SFLDS00003">
    <property type="entry name" value="Haloacid_Dehalogenase"/>
    <property type="match status" value="1"/>
</dbReference>
<dbReference type="FunFam" id="3.40.50.1000:FF:000053">
    <property type="entry name" value="TIGR01457 family HAD hydrolase"/>
    <property type="match status" value="1"/>
</dbReference>
<keyword evidence="3" id="KW-0378">Hydrolase</keyword>
<dbReference type="InterPro" id="IPR036412">
    <property type="entry name" value="HAD-like_sf"/>
</dbReference>
<name>A0A4R2NYG4_9BACL</name>
<dbReference type="EMBL" id="SLXK01000019">
    <property type="protein sequence ID" value="TCP26571.1"/>
    <property type="molecule type" value="Genomic_DNA"/>
</dbReference>
<dbReference type="NCBIfam" id="TIGR01457">
    <property type="entry name" value="HAD-SF-IIA-hyp2"/>
    <property type="match status" value="1"/>
</dbReference>
<comment type="cofactor">
    <cofactor evidence="7">
        <name>Mg(2+)</name>
        <dbReference type="ChEBI" id="CHEBI:18420"/>
    </cofactor>
    <text evidence="7">Divalent metal ions. Mg(2+) is the most effective.</text>
</comment>
<feature type="binding site" evidence="7">
    <location>
        <position position="12"/>
    </location>
    <ligand>
        <name>Mg(2+)</name>
        <dbReference type="ChEBI" id="CHEBI:18420"/>
    </ligand>
</feature>
<dbReference type="PANTHER" id="PTHR19288:SF46">
    <property type="entry name" value="HALOACID DEHALOGENASE-LIKE HYDROLASE DOMAIN-CONTAINING PROTEIN 2"/>
    <property type="match status" value="1"/>
</dbReference>
<gene>
    <name evidence="8" type="ORF">EV207_1191</name>
</gene>
<dbReference type="Gene3D" id="3.40.50.1000">
    <property type="entry name" value="HAD superfamily/HAD-like"/>
    <property type="match status" value="2"/>
</dbReference>
<keyword evidence="9" id="KW-1185">Reference proteome</keyword>
<feature type="binding site" evidence="7">
    <location>
        <position position="10"/>
    </location>
    <ligand>
        <name>Mg(2+)</name>
        <dbReference type="ChEBI" id="CHEBI:18420"/>
    </ligand>
</feature>
<keyword evidence="2 7" id="KW-0479">Metal-binding</keyword>
<comment type="caution">
    <text evidence="8">The sequence shown here is derived from an EMBL/GenBank/DDBJ whole genome shotgun (WGS) entry which is preliminary data.</text>
</comment>
<feature type="active site" description="Proton donor" evidence="5">
    <location>
        <position position="12"/>
    </location>
</feature>
<dbReference type="Proteomes" id="UP000295416">
    <property type="component" value="Unassembled WGS sequence"/>
</dbReference>
<dbReference type="GO" id="GO:0046872">
    <property type="term" value="F:metal ion binding"/>
    <property type="evidence" value="ECO:0007669"/>
    <property type="project" value="UniProtKB-KW"/>
</dbReference>
<dbReference type="NCBIfam" id="TIGR01460">
    <property type="entry name" value="HAD-SF-IIA"/>
    <property type="match status" value="1"/>
</dbReference>
<dbReference type="InterPro" id="IPR006354">
    <property type="entry name" value="HAD-SF_hydro_IIA_hyp1"/>
</dbReference>
<dbReference type="Pfam" id="PF13242">
    <property type="entry name" value="Hydrolase_like"/>
    <property type="match status" value="1"/>
</dbReference>
<feature type="binding site" evidence="7">
    <location>
        <position position="206"/>
    </location>
    <ligand>
        <name>Mg(2+)</name>
        <dbReference type="ChEBI" id="CHEBI:18420"/>
    </ligand>
</feature>
<dbReference type="CDD" id="cd07530">
    <property type="entry name" value="HAD_Pase_UmpH-like"/>
    <property type="match status" value="1"/>
</dbReference>
<dbReference type="GO" id="GO:0016791">
    <property type="term" value="F:phosphatase activity"/>
    <property type="evidence" value="ECO:0007669"/>
    <property type="project" value="TreeGrafter"/>
</dbReference>
<feature type="active site" description="Nucleophile" evidence="5">
    <location>
        <position position="10"/>
    </location>
</feature>
<dbReference type="InterPro" id="IPR023214">
    <property type="entry name" value="HAD_sf"/>
</dbReference>
<dbReference type="SUPFAM" id="SSF56784">
    <property type="entry name" value="HAD-like"/>
    <property type="match status" value="1"/>
</dbReference>
<evidence type="ECO:0000256" key="5">
    <source>
        <dbReference type="PIRSR" id="PIRSR000915-1"/>
    </source>
</evidence>
<organism evidence="8 9">
    <name type="scientific">Scopulibacillus darangshiensis</name>
    <dbReference type="NCBI Taxonomy" id="442528"/>
    <lineage>
        <taxon>Bacteria</taxon>
        <taxon>Bacillati</taxon>
        <taxon>Bacillota</taxon>
        <taxon>Bacilli</taxon>
        <taxon>Bacillales</taxon>
        <taxon>Sporolactobacillaceae</taxon>
        <taxon>Scopulibacillus</taxon>
    </lineage>
</organism>
<protein>
    <submittedName>
        <fullName evidence="8">4-nitrophenyl phosphatase</fullName>
    </submittedName>
</protein>
<dbReference type="AlphaFoldDB" id="A0A4R2NYG4"/>
<dbReference type="PIRSF" id="PIRSF000915">
    <property type="entry name" value="PGP-type_phosphatase"/>
    <property type="match status" value="1"/>
</dbReference>
<dbReference type="OrthoDB" id="9810449at2"/>
<dbReference type="PANTHER" id="PTHR19288">
    <property type="entry name" value="4-NITROPHENYLPHOSPHATASE-RELATED"/>
    <property type="match status" value="1"/>
</dbReference>
<comment type="similarity">
    <text evidence="1">Belongs to the HAD-like hydrolase superfamily. NagD family.</text>
</comment>
<dbReference type="InterPro" id="IPR006357">
    <property type="entry name" value="HAD-SF_hydro_IIA"/>
</dbReference>
<evidence type="ECO:0000256" key="6">
    <source>
        <dbReference type="PIRSR" id="PIRSR000915-2"/>
    </source>
</evidence>
<dbReference type="Pfam" id="PF13344">
    <property type="entry name" value="Hydrolase_6"/>
    <property type="match status" value="1"/>
</dbReference>
<evidence type="ECO:0000256" key="7">
    <source>
        <dbReference type="PIRSR" id="PIRSR000915-3"/>
    </source>
</evidence>
<sequence>MKKYDGFLIDLDGTMYRGTEQIHEAVDFVKRLKEEGHPYLFVTNNSTRTKEQVADKLIEFGVPAEPGQVLTTSMATAQFIKNEKPDATVYFIGEIGLKQALSESGLTYEENEPDYVVIGMDRDINYEKLAKACLAVRKGAKFLSTNPDIALPTERGFLPGNGSLTSVVSVSTTIDPLFIGKPEPIIVEQALKTIGTAKDKTLMIGDNYNTDILAGLRAGVDTLLVHTGVTTREAMVNERKQPTFALDSLSEWVF</sequence>
<evidence type="ECO:0000313" key="8">
    <source>
        <dbReference type="EMBL" id="TCP26571.1"/>
    </source>
</evidence>
<evidence type="ECO:0000256" key="4">
    <source>
        <dbReference type="ARBA" id="ARBA00022842"/>
    </source>
</evidence>
<evidence type="ECO:0000256" key="1">
    <source>
        <dbReference type="ARBA" id="ARBA00006696"/>
    </source>
</evidence>
<evidence type="ECO:0000256" key="2">
    <source>
        <dbReference type="ARBA" id="ARBA00022723"/>
    </source>
</evidence>
<dbReference type="NCBIfam" id="TIGR01549">
    <property type="entry name" value="HAD-SF-IA-v1"/>
    <property type="match status" value="1"/>
</dbReference>
<accession>A0A4R2NYG4</accession>
<dbReference type="RefSeq" id="WP_132746578.1">
    <property type="nucleotide sequence ID" value="NZ_SLXK01000019.1"/>
</dbReference>
<evidence type="ECO:0000313" key="9">
    <source>
        <dbReference type="Proteomes" id="UP000295416"/>
    </source>
</evidence>
<evidence type="ECO:0000256" key="3">
    <source>
        <dbReference type="ARBA" id="ARBA00022801"/>
    </source>
</evidence>
<dbReference type="GO" id="GO:0005737">
    <property type="term" value="C:cytoplasm"/>
    <property type="evidence" value="ECO:0007669"/>
    <property type="project" value="TreeGrafter"/>
</dbReference>
<proteinExistence type="inferred from homology"/>
<dbReference type="InterPro" id="IPR006439">
    <property type="entry name" value="HAD-SF_hydro_IA"/>
</dbReference>
<reference evidence="8 9" key="1">
    <citation type="submission" date="2019-03" db="EMBL/GenBank/DDBJ databases">
        <title>Genomic Encyclopedia of Type Strains, Phase IV (KMG-IV): sequencing the most valuable type-strain genomes for metagenomic binning, comparative biology and taxonomic classification.</title>
        <authorList>
            <person name="Goeker M."/>
        </authorList>
    </citation>
    <scope>NUCLEOTIDE SEQUENCE [LARGE SCALE GENOMIC DNA]</scope>
    <source>
        <strain evidence="8 9">DSM 19377</strain>
    </source>
</reference>